<dbReference type="EMBL" id="MLFT02000174">
    <property type="protein sequence ID" value="PHT28838.1"/>
    <property type="molecule type" value="Genomic_DNA"/>
</dbReference>
<sequence>MAKKNGLITFLICIFLLVNLCLASSENPDSFSNDEIDTAETNMEPNWWWAWYRYRWFHPRPWAFAHPPISSGDFRHKFPSHPWFKHPPRASPSSKSEIATTEAEIATTEAAADKELDWWFWYPRHLWFHPRPWAFAHPPMSSGGFRHKFPYHSWSKFKHPPRASPSKGEKNN</sequence>
<organism evidence="2 3">
    <name type="scientific">Capsicum baccatum</name>
    <name type="common">Peruvian pepper</name>
    <dbReference type="NCBI Taxonomy" id="33114"/>
    <lineage>
        <taxon>Eukaryota</taxon>
        <taxon>Viridiplantae</taxon>
        <taxon>Streptophyta</taxon>
        <taxon>Embryophyta</taxon>
        <taxon>Tracheophyta</taxon>
        <taxon>Spermatophyta</taxon>
        <taxon>Magnoliopsida</taxon>
        <taxon>eudicotyledons</taxon>
        <taxon>Gunneridae</taxon>
        <taxon>Pentapetalae</taxon>
        <taxon>asterids</taxon>
        <taxon>lamiids</taxon>
        <taxon>Solanales</taxon>
        <taxon>Solanaceae</taxon>
        <taxon>Solanoideae</taxon>
        <taxon>Capsiceae</taxon>
        <taxon>Capsicum</taxon>
    </lineage>
</organism>
<dbReference type="OrthoDB" id="1288273at2759"/>
<evidence type="ECO:0000313" key="3">
    <source>
        <dbReference type="Proteomes" id="UP000224567"/>
    </source>
</evidence>
<protein>
    <submittedName>
        <fullName evidence="2">Uncharacterized protein</fullName>
    </submittedName>
</protein>
<reference evidence="2 3" key="1">
    <citation type="journal article" date="2017" name="Genome Biol.">
        <title>New reference genome sequences of hot pepper reveal the massive evolution of plant disease-resistance genes by retroduplication.</title>
        <authorList>
            <person name="Kim S."/>
            <person name="Park J."/>
            <person name="Yeom S.I."/>
            <person name="Kim Y.M."/>
            <person name="Seo E."/>
            <person name="Kim K.T."/>
            <person name="Kim M.S."/>
            <person name="Lee J.M."/>
            <person name="Cheong K."/>
            <person name="Shin H.S."/>
            <person name="Kim S.B."/>
            <person name="Han K."/>
            <person name="Lee J."/>
            <person name="Park M."/>
            <person name="Lee H.A."/>
            <person name="Lee H.Y."/>
            <person name="Lee Y."/>
            <person name="Oh S."/>
            <person name="Lee J.H."/>
            <person name="Choi E."/>
            <person name="Choi E."/>
            <person name="Lee S.E."/>
            <person name="Jeon J."/>
            <person name="Kim H."/>
            <person name="Choi G."/>
            <person name="Song H."/>
            <person name="Lee J."/>
            <person name="Lee S.C."/>
            <person name="Kwon J.K."/>
            <person name="Lee H.Y."/>
            <person name="Koo N."/>
            <person name="Hong Y."/>
            <person name="Kim R.W."/>
            <person name="Kang W.H."/>
            <person name="Huh J.H."/>
            <person name="Kang B.C."/>
            <person name="Yang T.J."/>
            <person name="Lee Y.H."/>
            <person name="Bennetzen J.L."/>
            <person name="Choi D."/>
        </authorList>
    </citation>
    <scope>NUCLEOTIDE SEQUENCE [LARGE SCALE GENOMIC DNA]</scope>
    <source>
        <strain evidence="3">cv. PBC81</strain>
    </source>
</reference>
<feature type="signal peptide" evidence="1">
    <location>
        <begin position="1"/>
        <end position="23"/>
    </location>
</feature>
<accession>A0A2G2V7F0</accession>
<feature type="chain" id="PRO_5013760666" evidence="1">
    <location>
        <begin position="24"/>
        <end position="172"/>
    </location>
</feature>
<keyword evidence="1" id="KW-0732">Signal</keyword>
<dbReference type="AlphaFoldDB" id="A0A2G2V7F0"/>
<comment type="caution">
    <text evidence="2">The sequence shown here is derived from an EMBL/GenBank/DDBJ whole genome shotgun (WGS) entry which is preliminary data.</text>
</comment>
<evidence type="ECO:0000256" key="1">
    <source>
        <dbReference type="SAM" id="SignalP"/>
    </source>
</evidence>
<gene>
    <name evidence="2" type="ORF">CQW23_31565</name>
</gene>
<reference evidence="3" key="2">
    <citation type="journal article" date="2017" name="J. Anim. Genet.">
        <title>Multiple reference genome sequences of hot pepper reveal the massive evolution of plant disease resistance genes by retroduplication.</title>
        <authorList>
            <person name="Kim S."/>
            <person name="Park J."/>
            <person name="Yeom S.-I."/>
            <person name="Kim Y.-M."/>
            <person name="Seo E."/>
            <person name="Kim K.-T."/>
            <person name="Kim M.-S."/>
            <person name="Lee J.M."/>
            <person name="Cheong K."/>
            <person name="Shin H.-S."/>
            <person name="Kim S.-B."/>
            <person name="Han K."/>
            <person name="Lee J."/>
            <person name="Park M."/>
            <person name="Lee H.-A."/>
            <person name="Lee H.-Y."/>
            <person name="Lee Y."/>
            <person name="Oh S."/>
            <person name="Lee J.H."/>
            <person name="Choi E."/>
            <person name="Choi E."/>
            <person name="Lee S.E."/>
            <person name="Jeon J."/>
            <person name="Kim H."/>
            <person name="Choi G."/>
            <person name="Song H."/>
            <person name="Lee J."/>
            <person name="Lee S.-C."/>
            <person name="Kwon J.-K."/>
            <person name="Lee H.-Y."/>
            <person name="Koo N."/>
            <person name="Hong Y."/>
            <person name="Kim R.W."/>
            <person name="Kang W.-H."/>
            <person name="Huh J.H."/>
            <person name="Kang B.-C."/>
            <person name="Yang T.-J."/>
            <person name="Lee Y.-H."/>
            <person name="Bennetzen J.L."/>
            <person name="Choi D."/>
        </authorList>
    </citation>
    <scope>NUCLEOTIDE SEQUENCE [LARGE SCALE GENOMIC DNA]</scope>
    <source>
        <strain evidence="3">cv. PBC81</strain>
    </source>
</reference>
<evidence type="ECO:0000313" key="2">
    <source>
        <dbReference type="EMBL" id="PHT28838.1"/>
    </source>
</evidence>
<keyword evidence="3" id="KW-1185">Reference proteome</keyword>
<proteinExistence type="predicted"/>
<dbReference type="Proteomes" id="UP000224567">
    <property type="component" value="Unassembled WGS sequence"/>
</dbReference>
<name>A0A2G2V7F0_CAPBA</name>